<gene>
    <name evidence="1" type="ORF">BJ964_001348</name>
</gene>
<accession>A0A7W7HBN1</accession>
<evidence type="ECO:0000313" key="2">
    <source>
        <dbReference type="Proteomes" id="UP000590511"/>
    </source>
</evidence>
<proteinExistence type="predicted"/>
<name>A0A7W7HBN1_9ACTN</name>
<sequence>MGTGPKAVSIIGYSQRALIRLTIKAAVNGCGPVSPAG</sequence>
<dbReference type="EMBL" id="JACHNC010000001">
    <property type="protein sequence ID" value="MBB4747187.1"/>
    <property type="molecule type" value="Genomic_DNA"/>
</dbReference>
<protein>
    <submittedName>
        <fullName evidence="1">Uncharacterized protein</fullName>
    </submittedName>
</protein>
<evidence type="ECO:0000313" key="1">
    <source>
        <dbReference type="EMBL" id="MBB4747187.1"/>
    </source>
</evidence>
<dbReference type="Proteomes" id="UP000590511">
    <property type="component" value="Unassembled WGS sequence"/>
</dbReference>
<organism evidence="1 2">
    <name type="scientific">Actinoplanes lobatus</name>
    <dbReference type="NCBI Taxonomy" id="113568"/>
    <lineage>
        <taxon>Bacteria</taxon>
        <taxon>Bacillati</taxon>
        <taxon>Actinomycetota</taxon>
        <taxon>Actinomycetes</taxon>
        <taxon>Micromonosporales</taxon>
        <taxon>Micromonosporaceae</taxon>
        <taxon>Actinoplanes</taxon>
    </lineage>
</organism>
<reference evidence="1 2" key="1">
    <citation type="submission" date="2020-08" db="EMBL/GenBank/DDBJ databases">
        <title>Sequencing the genomes of 1000 actinobacteria strains.</title>
        <authorList>
            <person name="Klenk H.-P."/>
        </authorList>
    </citation>
    <scope>NUCLEOTIDE SEQUENCE [LARGE SCALE GENOMIC DNA]</scope>
    <source>
        <strain evidence="1 2">DSM 43150</strain>
    </source>
</reference>
<comment type="caution">
    <text evidence="1">The sequence shown here is derived from an EMBL/GenBank/DDBJ whole genome shotgun (WGS) entry which is preliminary data.</text>
</comment>
<dbReference type="AlphaFoldDB" id="A0A7W7HBN1"/>